<accession>A0A9P4V6A9</accession>
<feature type="transmembrane region" description="Helical" evidence="2">
    <location>
        <begin position="197"/>
        <end position="219"/>
    </location>
</feature>
<keyword evidence="2" id="KW-0472">Membrane</keyword>
<dbReference type="Proteomes" id="UP000799444">
    <property type="component" value="Unassembled WGS sequence"/>
</dbReference>
<evidence type="ECO:0000313" key="3">
    <source>
        <dbReference type="EMBL" id="KAF2737205.1"/>
    </source>
</evidence>
<keyword evidence="2" id="KW-0812">Transmembrane</keyword>
<proteinExistence type="predicted"/>
<sequence>MSSLFDQNQWYQIQARTLGGNMSMAAIQPGDISSTALVTFQDTNTSALIQRWQIWSTQGNYVLRSAANPNTFLSVKSNTTAESTTGGTRGVIRKASNAAGDSLWNISPFNNGYFFMNNVANGTKWQLFAKDAGNMAMTSNIVGQQVNQSFNFTKVAAINDDRYSSIKTPTIDPTATTLPGSGTPDSNDGSLSTQASIGIGVGVGLAALIAILAGTIFLLRRR</sequence>
<dbReference type="Gene3D" id="2.80.10.50">
    <property type="match status" value="1"/>
</dbReference>
<keyword evidence="4" id="KW-1185">Reference proteome</keyword>
<dbReference type="InterPro" id="IPR035992">
    <property type="entry name" value="Ricin_B-like_lectins"/>
</dbReference>
<dbReference type="SUPFAM" id="SSF50370">
    <property type="entry name" value="Ricin B-like lectins"/>
    <property type="match status" value="1"/>
</dbReference>
<dbReference type="AlphaFoldDB" id="A0A9P4V6A9"/>
<protein>
    <recommendedName>
        <fullName evidence="5">Ricin B lectin domain-containing protein</fullName>
    </recommendedName>
</protein>
<dbReference type="OrthoDB" id="4158815at2759"/>
<evidence type="ECO:0000256" key="1">
    <source>
        <dbReference type="SAM" id="MobiDB-lite"/>
    </source>
</evidence>
<organism evidence="3 4">
    <name type="scientific">Polyplosphaeria fusca</name>
    <dbReference type="NCBI Taxonomy" id="682080"/>
    <lineage>
        <taxon>Eukaryota</taxon>
        <taxon>Fungi</taxon>
        <taxon>Dikarya</taxon>
        <taxon>Ascomycota</taxon>
        <taxon>Pezizomycotina</taxon>
        <taxon>Dothideomycetes</taxon>
        <taxon>Pleosporomycetidae</taxon>
        <taxon>Pleosporales</taxon>
        <taxon>Tetraplosphaeriaceae</taxon>
        <taxon>Polyplosphaeria</taxon>
    </lineage>
</organism>
<comment type="caution">
    <text evidence="3">The sequence shown here is derived from an EMBL/GenBank/DDBJ whole genome shotgun (WGS) entry which is preliminary data.</text>
</comment>
<dbReference type="EMBL" id="ML996118">
    <property type="protein sequence ID" value="KAF2737205.1"/>
    <property type="molecule type" value="Genomic_DNA"/>
</dbReference>
<reference evidence="3" key="1">
    <citation type="journal article" date="2020" name="Stud. Mycol.">
        <title>101 Dothideomycetes genomes: a test case for predicting lifestyles and emergence of pathogens.</title>
        <authorList>
            <person name="Haridas S."/>
            <person name="Albert R."/>
            <person name="Binder M."/>
            <person name="Bloem J."/>
            <person name="Labutti K."/>
            <person name="Salamov A."/>
            <person name="Andreopoulos B."/>
            <person name="Baker S."/>
            <person name="Barry K."/>
            <person name="Bills G."/>
            <person name="Bluhm B."/>
            <person name="Cannon C."/>
            <person name="Castanera R."/>
            <person name="Culley D."/>
            <person name="Daum C."/>
            <person name="Ezra D."/>
            <person name="Gonzalez J."/>
            <person name="Henrissat B."/>
            <person name="Kuo A."/>
            <person name="Liang C."/>
            <person name="Lipzen A."/>
            <person name="Lutzoni F."/>
            <person name="Magnuson J."/>
            <person name="Mondo S."/>
            <person name="Nolan M."/>
            <person name="Ohm R."/>
            <person name="Pangilinan J."/>
            <person name="Park H.-J."/>
            <person name="Ramirez L."/>
            <person name="Alfaro M."/>
            <person name="Sun H."/>
            <person name="Tritt A."/>
            <person name="Yoshinaga Y."/>
            <person name="Zwiers L.-H."/>
            <person name="Turgeon B."/>
            <person name="Goodwin S."/>
            <person name="Spatafora J."/>
            <person name="Crous P."/>
            <person name="Grigoriev I."/>
        </authorList>
    </citation>
    <scope>NUCLEOTIDE SEQUENCE</scope>
    <source>
        <strain evidence="3">CBS 125425</strain>
    </source>
</reference>
<gene>
    <name evidence="3" type="ORF">EJ04DRAFT_488616</name>
</gene>
<evidence type="ECO:0000256" key="2">
    <source>
        <dbReference type="SAM" id="Phobius"/>
    </source>
</evidence>
<feature type="region of interest" description="Disordered" evidence="1">
    <location>
        <begin position="168"/>
        <end position="189"/>
    </location>
</feature>
<evidence type="ECO:0008006" key="5">
    <source>
        <dbReference type="Google" id="ProtNLM"/>
    </source>
</evidence>
<keyword evidence="2" id="KW-1133">Transmembrane helix</keyword>
<evidence type="ECO:0000313" key="4">
    <source>
        <dbReference type="Proteomes" id="UP000799444"/>
    </source>
</evidence>
<name>A0A9P4V6A9_9PLEO</name>
<feature type="non-terminal residue" evidence="3">
    <location>
        <position position="222"/>
    </location>
</feature>